<dbReference type="InterPro" id="IPR046224">
    <property type="entry name" value="DUF6257"/>
</dbReference>
<proteinExistence type="predicted"/>
<name>Q2UZF4_9ACTN</name>
<feature type="compositionally biased region" description="Basic and acidic residues" evidence="1">
    <location>
        <begin position="64"/>
        <end position="86"/>
    </location>
</feature>
<dbReference type="EMBL" id="AJ845083">
    <property type="protein sequence ID" value="CAH60137.1"/>
    <property type="molecule type" value="Genomic_DNA"/>
</dbReference>
<dbReference type="AlphaFoldDB" id="Q2UZF4"/>
<organism evidence="2">
    <name type="scientific">Streptomyces tenjimariensis</name>
    <dbReference type="NCBI Taxonomy" id="29308"/>
    <lineage>
        <taxon>Bacteria</taxon>
        <taxon>Bacillati</taxon>
        <taxon>Actinomycetota</taxon>
        <taxon>Actinomycetes</taxon>
        <taxon>Kitasatosporales</taxon>
        <taxon>Streptomycetaceae</taxon>
        <taxon>Streptomyces</taxon>
    </lineage>
</organism>
<evidence type="ECO:0000256" key="1">
    <source>
        <dbReference type="SAM" id="MobiDB-lite"/>
    </source>
</evidence>
<protein>
    <submittedName>
        <fullName evidence="2">Uncharacterized protein</fullName>
    </submittedName>
</protein>
<sequence>MPDPPPCPFGGGEGSRTVRLQDGAPMAHPDEPRLTTREKAKVTWYVARMCKRHIAGEGAEQSDLEAKVDRVIDRAREREKNSTKRT</sequence>
<accession>Q2UZF4</accession>
<evidence type="ECO:0000313" key="2">
    <source>
        <dbReference type="EMBL" id="CAH60137.1"/>
    </source>
</evidence>
<dbReference type="Pfam" id="PF19771">
    <property type="entry name" value="DUF6257"/>
    <property type="match status" value="1"/>
</dbReference>
<reference evidence="2" key="1">
    <citation type="submission" date="2005-02" db="EMBL/GenBank/DDBJ databases">
        <title>Comparison of the gene clusters for the biosynthesis of aminoglycoside antibiotics gentamicin (Micromonospora echinospora DSM 43036), fortimicin (Micromonospora olivasterospora DSM 43868), kanamycin (Streptomyces kanamyceticus DSM 40500) and istamycin (Streptomyces tenjimariensis ATCC 31603).</title>
        <authorList>
            <person name="Aboshanab K.M."/>
            <person name="Schmidt-Beissner H."/>
            <person name="Wehmeier U.F."/>
            <person name="Welzel K."/>
            <person name="Vente A."/>
            <person name="Piepersberg W."/>
        </authorList>
    </citation>
    <scope>NUCLEOTIDE SEQUENCE</scope>
    <source>
        <strain evidence="2">ATCC 31603</strain>
    </source>
</reference>
<feature type="region of interest" description="Disordered" evidence="1">
    <location>
        <begin position="56"/>
        <end position="86"/>
    </location>
</feature>
<feature type="region of interest" description="Disordered" evidence="1">
    <location>
        <begin position="1"/>
        <end position="35"/>
    </location>
</feature>